<comment type="caution">
    <text evidence="9">The sequence shown here is derived from an EMBL/GenBank/DDBJ whole genome shotgun (WGS) entry which is preliminary data.</text>
</comment>
<dbReference type="PANTHER" id="PTHR43161:SF9">
    <property type="entry name" value="SORBITOL DEHYDROGENASE"/>
    <property type="match status" value="1"/>
</dbReference>
<evidence type="ECO:0000313" key="9">
    <source>
        <dbReference type="EMBL" id="TNY31279.1"/>
    </source>
</evidence>
<evidence type="ECO:0000256" key="7">
    <source>
        <dbReference type="RuleBase" id="RU361277"/>
    </source>
</evidence>
<keyword evidence="5" id="KW-0560">Oxidoreductase</keyword>
<protein>
    <submittedName>
        <fullName evidence="9">L-idonate 5-dehydrogenase</fullName>
    </submittedName>
</protein>
<dbReference type="InterPro" id="IPR011032">
    <property type="entry name" value="GroES-like_sf"/>
</dbReference>
<evidence type="ECO:0000256" key="3">
    <source>
        <dbReference type="ARBA" id="ARBA00022723"/>
    </source>
</evidence>
<dbReference type="InterPro" id="IPR013154">
    <property type="entry name" value="ADH-like_N"/>
</dbReference>
<dbReference type="InterPro" id="IPR020843">
    <property type="entry name" value="ER"/>
</dbReference>
<reference evidence="9 10" key="1">
    <citation type="submission" date="2019-06" db="EMBL/GenBank/DDBJ databases">
        <title>Genome of new Rhodobacteraceae sp. SM1903.</title>
        <authorList>
            <person name="Ren X."/>
        </authorList>
    </citation>
    <scope>NUCLEOTIDE SEQUENCE [LARGE SCALE GENOMIC DNA]</scope>
    <source>
        <strain evidence="9 10">SM1903</strain>
    </source>
</reference>
<evidence type="ECO:0000313" key="10">
    <source>
        <dbReference type="Proteomes" id="UP000314011"/>
    </source>
</evidence>
<dbReference type="Gene3D" id="3.40.50.720">
    <property type="entry name" value="NAD(P)-binding Rossmann-like Domain"/>
    <property type="match status" value="1"/>
</dbReference>
<comment type="similarity">
    <text evidence="2 7">Belongs to the zinc-containing alcohol dehydrogenase family.</text>
</comment>
<feature type="domain" description="Enoyl reductase (ER)" evidence="8">
    <location>
        <begin position="12"/>
        <end position="343"/>
    </location>
</feature>
<dbReference type="GO" id="GO:0008270">
    <property type="term" value="F:zinc ion binding"/>
    <property type="evidence" value="ECO:0007669"/>
    <property type="project" value="InterPro"/>
</dbReference>
<organism evidence="9 10">
    <name type="scientific">Pelagovum pacificum</name>
    <dbReference type="NCBI Taxonomy" id="2588711"/>
    <lineage>
        <taxon>Bacteria</taxon>
        <taxon>Pseudomonadati</taxon>
        <taxon>Pseudomonadota</taxon>
        <taxon>Alphaproteobacteria</taxon>
        <taxon>Rhodobacterales</taxon>
        <taxon>Paracoccaceae</taxon>
        <taxon>Pelagovum</taxon>
    </lineage>
</organism>
<name>A0A5C5GCG5_9RHOB</name>
<comment type="cofactor">
    <cofactor evidence="1 7">
        <name>Zn(2+)</name>
        <dbReference type="ChEBI" id="CHEBI:29105"/>
    </cofactor>
</comment>
<dbReference type="InterPro" id="IPR002328">
    <property type="entry name" value="ADH_Zn_CS"/>
</dbReference>
<dbReference type="Pfam" id="PF08240">
    <property type="entry name" value="ADH_N"/>
    <property type="match status" value="1"/>
</dbReference>
<dbReference type="GO" id="GO:0016616">
    <property type="term" value="F:oxidoreductase activity, acting on the CH-OH group of donors, NAD or NADP as acceptor"/>
    <property type="evidence" value="ECO:0007669"/>
    <property type="project" value="UniProtKB-ARBA"/>
</dbReference>
<dbReference type="SUPFAM" id="SSF51735">
    <property type="entry name" value="NAD(P)-binding Rossmann-fold domains"/>
    <property type="match status" value="1"/>
</dbReference>
<keyword evidence="4 7" id="KW-0862">Zinc</keyword>
<dbReference type="InterPro" id="IPR036291">
    <property type="entry name" value="NAD(P)-bd_dom_sf"/>
</dbReference>
<keyword evidence="10" id="KW-1185">Reference proteome</keyword>
<dbReference type="PANTHER" id="PTHR43161">
    <property type="entry name" value="SORBITOL DEHYDROGENASE"/>
    <property type="match status" value="1"/>
</dbReference>
<dbReference type="EMBL" id="VFFF01000002">
    <property type="protein sequence ID" value="TNY31279.1"/>
    <property type="molecule type" value="Genomic_DNA"/>
</dbReference>
<evidence type="ECO:0000256" key="5">
    <source>
        <dbReference type="ARBA" id="ARBA00023002"/>
    </source>
</evidence>
<gene>
    <name evidence="9" type="ORF">FHY64_14735</name>
</gene>
<dbReference type="PROSITE" id="PS00059">
    <property type="entry name" value="ADH_ZINC"/>
    <property type="match status" value="1"/>
</dbReference>
<dbReference type="InterPro" id="IPR013149">
    <property type="entry name" value="ADH-like_C"/>
</dbReference>
<dbReference type="CDD" id="cd08232">
    <property type="entry name" value="idonate-5-DH"/>
    <property type="match status" value="1"/>
</dbReference>
<dbReference type="SMART" id="SM00829">
    <property type="entry name" value="PKS_ER"/>
    <property type="match status" value="1"/>
</dbReference>
<evidence type="ECO:0000256" key="2">
    <source>
        <dbReference type="ARBA" id="ARBA00008072"/>
    </source>
</evidence>
<sequence length="348" mass="36088">MSIRVARLYAPGDLRIEADLAPEAGPGEVVVAIGAGGICGSDLHYFRHGGIGAIRVREPIILGHEAAGTVEALGTGVTGLAIGDRVALNPSNPCGGCDYCLAGAERHCLTMRFRGSAMYLPHEQGFFRDRLVVGAAQCFPVSTEVPMAEAALAEPLAVCRHAMRQAGDLAGRRVLVTGAGPIGALCAALARHYGAAEVVVTDLEDAALDVAGKVGATTLVNVATRPDGLTTYEADKGRFDVTFECSASEAALRSAIACTRPTGTIVQVGLMGETPIPVNQLVAKELRLVGTHRFDVEFGEAVDLINTRALTLGPVVTHSVPVSDAAEAMALAGDRSRVVKVQLAFGLS</sequence>
<dbReference type="AlphaFoldDB" id="A0A5C5GCG5"/>
<proteinExistence type="inferred from homology"/>
<evidence type="ECO:0000256" key="4">
    <source>
        <dbReference type="ARBA" id="ARBA00022833"/>
    </source>
</evidence>
<accession>A0A5C5GCG5</accession>
<evidence type="ECO:0000256" key="6">
    <source>
        <dbReference type="ARBA" id="ARBA00023027"/>
    </source>
</evidence>
<dbReference type="Proteomes" id="UP000314011">
    <property type="component" value="Unassembled WGS sequence"/>
</dbReference>
<evidence type="ECO:0000256" key="1">
    <source>
        <dbReference type="ARBA" id="ARBA00001947"/>
    </source>
</evidence>
<keyword evidence="6" id="KW-0520">NAD</keyword>
<dbReference type="OrthoDB" id="9809185at2"/>
<dbReference type="Gene3D" id="3.90.180.10">
    <property type="entry name" value="Medium-chain alcohol dehydrogenases, catalytic domain"/>
    <property type="match status" value="1"/>
</dbReference>
<dbReference type="RefSeq" id="WP_140196134.1">
    <property type="nucleotide sequence ID" value="NZ_CP065915.1"/>
</dbReference>
<keyword evidence="3 7" id="KW-0479">Metal-binding</keyword>
<evidence type="ECO:0000259" key="8">
    <source>
        <dbReference type="SMART" id="SM00829"/>
    </source>
</evidence>
<dbReference type="SUPFAM" id="SSF50129">
    <property type="entry name" value="GroES-like"/>
    <property type="match status" value="1"/>
</dbReference>
<dbReference type="FunFam" id="3.40.50.720:FF:000068">
    <property type="entry name" value="Sorbitol dehydrogenase"/>
    <property type="match status" value="1"/>
</dbReference>
<dbReference type="Pfam" id="PF00107">
    <property type="entry name" value="ADH_zinc_N"/>
    <property type="match status" value="1"/>
</dbReference>